<evidence type="ECO:0000256" key="3">
    <source>
        <dbReference type="ARBA" id="ARBA00023125"/>
    </source>
</evidence>
<comment type="similarity">
    <text evidence="1">Belongs to the LysR transcriptional regulatory family.</text>
</comment>
<dbReference type="PANTHER" id="PTHR30126">
    <property type="entry name" value="HTH-TYPE TRANSCRIPTIONAL REGULATOR"/>
    <property type="match status" value="1"/>
</dbReference>
<dbReference type="InterPro" id="IPR005119">
    <property type="entry name" value="LysR_subst-bd"/>
</dbReference>
<dbReference type="FunFam" id="1.10.10.10:FF:000001">
    <property type="entry name" value="LysR family transcriptional regulator"/>
    <property type="match status" value="1"/>
</dbReference>
<dbReference type="Pfam" id="PF03466">
    <property type="entry name" value="LysR_substrate"/>
    <property type="match status" value="1"/>
</dbReference>
<dbReference type="OrthoDB" id="9787460at2"/>
<evidence type="ECO:0000313" key="7">
    <source>
        <dbReference type="EMBL" id="VCU11264.1"/>
    </source>
</evidence>
<evidence type="ECO:0000256" key="2">
    <source>
        <dbReference type="ARBA" id="ARBA00023015"/>
    </source>
</evidence>
<proteinExistence type="inferred from homology"/>
<name>A0A3S4B7Y5_9BRAD</name>
<feature type="region of interest" description="Disordered" evidence="5">
    <location>
        <begin position="296"/>
        <end position="320"/>
    </location>
</feature>
<dbReference type="PRINTS" id="PR00039">
    <property type="entry name" value="HTHLYSR"/>
</dbReference>
<dbReference type="AlphaFoldDB" id="A0A3S4B7Y5"/>
<protein>
    <submittedName>
        <fullName evidence="7">HTH-type transcriptional regulator BenM</fullName>
    </submittedName>
</protein>
<dbReference type="PANTHER" id="PTHR30126:SF39">
    <property type="entry name" value="HTH-TYPE TRANSCRIPTIONAL REGULATOR CYSL"/>
    <property type="match status" value="1"/>
</dbReference>
<evidence type="ECO:0000259" key="6">
    <source>
        <dbReference type="PROSITE" id="PS50931"/>
    </source>
</evidence>
<dbReference type="Gene3D" id="3.40.190.10">
    <property type="entry name" value="Periplasmic binding protein-like II"/>
    <property type="match status" value="2"/>
</dbReference>
<dbReference type="Proteomes" id="UP000289200">
    <property type="component" value="Unassembled WGS sequence"/>
</dbReference>
<gene>
    <name evidence="7" type="primary">benM_2</name>
    <name evidence="7" type="ORF">RHODGE_RHODGE_04475</name>
</gene>
<dbReference type="InterPro" id="IPR036390">
    <property type="entry name" value="WH_DNA-bd_sf"/>
</dbReference>
<dbReference type="GO" id="GO:0000976">
    <property type="term" value="F:transcription cis-regulatory region binding"/>
    <property type="evidence" value="ECO:0007669"/>
    <property type="project" value="TreeGrafter"/>
</dbReference>
<evidence type="ECO:0000256" key="5">
    <source>
        <dbReference type="SAM" id="MobiDB-lite"/>
    </source>
</evidence>
<dbReference type="Gene3D" id="1.10.10.10">
    <property type="entry name" value="Winged helix-like DNA-binding domain superfamily/Winged helix DNA-binding domain"/>
    <property type="match status" value="1"/>
</dbReference>
<keyword evidence="2" id="KW-0805">Transcription regulation</keyword>
<dbReference type="EMBL" id="UWOC01000193">
    <property type="protein sequence ID" value="VCU11264.1"/>
    <property type="molecule type" value="Genomic_DNA"/>
</dbReference>
<dbReference type="Pfam" id="PF00126">
    <property type="entry name" value="HTH_1"/>
    <property type="match status" value="1"/>
</dbReference>
<feature type="domain" description="HTH lysR-type" evidence="6">
    <location>
        <begin position="1"/>
        <end position="58"/>
    </location>
</feature>
<dbReference type="GO" id="GO:0003700">
    <property type="term" value="F:DNA-binding transcription factor activity"/>
    <property type="evidence" value="ECO:0007669"/>
    <property type="project" value="InterPro"/>
</dbReference>
<dbReference type="InterPro" id="IPR000847">
    <property type="entry name" value="LysR_HTH_N"/>
</dbReference>
<dbReference type="CDD" id="cd05466">
    <property type="entry name" value="PBP2_LTTR_substrate"/>
    <property type="match status" value="1"/>
</dbReference>
<keyword evidence="4" id="KW-0804">Transcription</keyword>
<evidence type="ECO:0000256" key="1">
    <source>
        <dbReference type="ARBA" id="ARBA00009437"/>
    </source>
</evidence>
<comment type="caution">
    <text evidence="7">The sequence shown here is derived from an EMBL/GenBank/DDBJ whole genome shotgun (WGS) entry which is preliminary data.</text>
</comment>
<dbReference type="InterPro" id="IPR036388">
    <property type="entry name" value="WH-like_DNA-bd_sf"/>
</dbReference>
<dbReference type="PROSITE" id="PS50931">
    <property type="entry name" value="HTH_LYSR"/>
    <property type="match status" value="1"/>
</dbReference>
<dbReference type="SUPFAM" id="SSF46785">
    <property type="entry name" value="Winged helix' DNA-binding domain"/>
    <property type="match status" value="1"/>
</dbReference>
<evidence type="ECO:0000256" key="4">
    <source>
        <dbReference type="ARBA" id="ARBA00023163"/>
    </source>
</evidence>
<keyword evidence="3" id="KW-0238">DNA-binding</keyword>
<dbReference type="RefSeq" id="WP_129611270.1">
    <property type="nucleotide sequence ID" value="NZ_UWOC01000193.1"/>
</dbReference>
<dbReference type="SUPFAM" id="SSF53850">
    <property type="entry name" value="Periplasmic binding protein-like II"/>
    <property type="match status" value="1"/>
</dbReference>
<keyword evidence="8" id="KW-1185">Reference proteome</keyword>
<sequence length="320" mass="33336">MNLDDIRAFVAVVDTGSVGKAALCLHLTQPAVSRRVQRLEQTLGVTLLDRDSKPARVTRAGEGAYRRCLTVLRAAEALARDSRSAVAAGLLRVGVALALSEAVLAPAIEAVRRRCPAVSLRLVAERSVLLRRQVDAGQLDAAVVAERPDRPLDPTQATALGTERVLVVVPADSPLPGRITVGDLAGQPWVINPDGCGFRAQLDRALAERGAPVEVVAETWGGSLQLALIARGVGIGLIPARLFAGSPWRDRVRAVTVEGFAPALTAWLVTAGPLGPFDAAVATIADTVRDFLADGGDPASPSSSVAGDHRARADATACGD</sequence>
<accession>A0A3S4B7Y5</accession>
<evidence type="ECO:0000313" key="8">
    <source>
        <dbReference type="Proteomes" id="UP000289200"/>
    </source>
</evidence>
<reference evidence="8" key="1">
    <citation type="submission" date="2018-10" db="EMBL/GenBank/DDBJ databases">
        <authorList>
            <person name="Peiro R."/>
            <person name="Begona"/>
            <person name="Cbmso G."/>
            <person name="Lopez M."/>
            <person name="Gonzalez S."/>
            <person name="Sacristan E."/>
            <person name="Castillo E."/>
        </authorList>
    </citation>
    <scope>NUCLEOTIDE SEQUENCE [LARGE SCALE GENOMIC DNA]</scope>
</reference>
<organism evidence="7 8">
    <name type="scientific">Rhodoplanes serenus</name>
    <dbReference type="NCBI Taxonomy" id="200615"/>
    <lineage>
        <taxon>Bacteria</taxon>
        <taxon>Pseudomonadati</taxon>
        <taxon>Pseudomonadota</taxon>
        <taxon>Alphaproteobacteria</taxon>
        <taxon>Hyphomicrobiales</taxon>
        <taxon>Nitrobacteraceae</taxon>
        <taxon>Rhodoplanes</taxon>
    </lineage>
</organism>